<dbReference type="PROSITE" id="PS50896">
    <property type="entry name" value="LISH"/>
    <property type="match status" value="1"/>
</dbReference>
<dbReference type="Gene3D" id="1.25.10.10">
    <property type="entry name" value="Leucine-rich Repeat Variant"/>
    <property type="match status" value="1"/>
</dbReference>
<dbReference type="InterPro" id="IPR016024">
    <property type="entry name" value="ARM-type_fold"/>
</dbReference>
<dbReference type="InterPro" id="IPR011989">
    <property type="entry name" value="ARM-like"/>
</dbReference>
<evidence type="ECO:0000256" key="2">
    <source>
        <dbReference type="ARBA" id="ARBA00004120"/>
    </source>
</evidence>
<dbReference type="InterPro" id="IPR040369">
    <property type="entry name" value="ARMC9"/>
</dbReference>
<dbReference type="PANTHER" id="PTHR14881:SF4">
    <property type="entry name" value="LISH DOMAIN-CONTAINING PROTEIN ARMC9"/>
    <property type="match status" value="1"/>
</dbReference>
<reference evidence="9" key="2">
    <citation type="journal article" date="2023" name="Commun. Biol.">
        <title>Intrasexual cuticular hydrocarbon dimorphism in a wasp sheds light on hydrocarbon biosynthesis genes in Hymenoptera.</title>
        <authorList>
            <person name="Moris V.C."/>
            <person name="Podsiadlowski L."/>
            <person name="Martin S."/>
            <person name="Oeyen J.P."/>
            <person name="Donath A."/>
            <person name="Petersen M."/>
            <person name="Wilbrandt J."/>
            <person name="Misof B."/>
            <person name="Liedtke D."/>
            <person name="Thamm M."/>
            <person name="Scheiner R."/>
            <person name="Schmitt T."/>
            <person name="Niehuis O."/>
        </authorList>
    </citation>
    <scope>NUCLEOTIDE SEQUENCE</scope>
    <source>
        <strain evidence="9">GBR_01_08_01A</strain>
    </source>
</reference>
<evidence type="ECO:0000313" key="9">
    <source>
        <dbReference type="EMBL" id="KAK2582569.1"/>
    </source>
</evidence>
<accession>A0AAD9RMN9</accession>
<keyword evidence="5" id="KW-0966">Cell projection</keyword>
<dbReference type="Pfam" id="PF21050">
    <property type="entry name" value="ARMC9_ARM"/>
    <property type="match status" value="1"/>
</dbReference>
<dbReference type="SUPFAM" id="SSF48371">
    <property type="entry name" value="ARM repeat"/>
    <property type="match status" value="1"/>
</dbReference>
<evidence type="ECO:0000259" key="8">
    <source>
        <dbReference type="Pfam" id="PF23138"/>
    </source>
</evidence>
<dbReference type="GO" id="GO:0005814">
    <property type="term" value="C:centriole"/>
    <property type="evidence" value="ECO:0007669"/>
    <property type="project" value="UniProtKB-SubCell"/>
</dbReference>
<dbReference type="EMBL" id="JAIFRP010000031">
    <property type="protein sequence ID" value="KAK2582569.1"/>
    <property type="molecule type" value="Genomic_DNA"/>
</dbReference>
<dbReference type="GO" id="GO:0097542">
    <property type="term" value="C:ciliary tip"/>
    <property type="evidence" value="ECO:0007669"/>
    <property type="project" value="TreeGrafter"/>
</dbReference>
<feature type="domain" description="LisH" evidence="7">
    <location>
        <begin position="600"/>
        <end position="718"/>
    </location>
</feature>
<dbReference type="InterPro" id="IPR006594">
    <property type="entry name" value="LisH"/>
</dbReference>
<protein>
    <recommendedName>
        <fullName evidence="3">LisH domain-containing protein ARMC9</fullName>
    </recommendedName>
</protein>
<comment type="caution">
    <text evidence="9">The sequence shown here is derived from an EMBL/GenBank/DDBJ whole genome shotgun (WGS) entry which is preliminary data.</text>
</comment>
<evidence type="ECO:0000259" key="7">
    <source>
        <dbReference type="Pfam" id="PF21050"/>
    </source>
</evidence>
<comment type="subcellular location">
    <subcellularLocation>
        <location evidence="2">Cytoplasm</location>
        <location evidence="2">Cytoskeleton</location>
        <location evidence="2">Cilium basal body</location>
    </subcellularLocation>
    <subcellularLocation>
        <location evidence="1">Cytoplasm</location>
        <location evidence="1">Cytoskeleton</location>
        <location evidence="1">Microtubule organizing center</location>
        <location evidence="1">Centrosome</location>
        <location evidence="1">Centriole</location>
    </subcellularLocation>
</comment>
<evidence type="ECO:0000256" key="5">
    <source>
        <dbReference type="ARBA" id="ARBA00023273"/>
    </source>
</evidence>
<keyword evidence="4" id="KW-0970">Cilium biogenesis/degradation</keyword>
<gene>
    <name evidence="9" type="ORF">KPH14_004858</name>
</gene>
<dbReference type="GO" id="GO:0060271">
    <property type="term" value="P:cilium assembly"/>
    <property type="evidence" value="ECO:0007669"/>
    <property type="project" value="InterPro"/>
</dbReference>
<reference evidence="9" key="1">
    <citation type="submission" date="2021-08" db="EMBL/GenBank/DDBJ databases">
        <authorList>
            <person name="Misof B."/>
            <person name="Oliver O."/>
            <person name="Podsiadlowski L."/>
            <person name="Donath A."/>
            <person name="Peters R."/>
            <person name="Mayer C."/>
            <person name="Rust J."/>
            <person name="Gunkel S."/>
            <person name="Lesny P."/>
            <person name="Martin S."/>
            <person name="Oeyen J.P."/>
            <person name="Petersen M."/>
            <person name="Panagiotis P."/>
            <person name="Wilbrandt J."/>
            <person name="Tanja T."/>
        </authorList>
    </citation>
    <scope>NUCLEOTIDE SEQUENCE</scope>
    <source>
        <strain evidence="9">GBR_01_08_01A</strain>
        <tissue evidence="9">Thorax + abdomen</tissue>
    </source>
</reference>
<dbReference type="Proteomes" id="UP001258017">
    <property type="component" value="Unassembled WGS sequence"/>
</dbReference>
<name>A0AAD9RMN9_9HYME</name>
<feature type="domain" description="ARMC9 CTLH-like" evidence="8">
    <location>
        <begin position="75"/>
        <end position="236"/>
    </location>
</feature>
<evidence type="ECO:0000256" key="4">
    <source>
        <dbReference type="ARBA" id="ARBA00022794"/>
    </source>
</evidence>
<dbReference type="InterPro" id="IPR056327">
    <property type="entry name" value="ARMC9_CTLH-like_dom"/>
</dbReference>
<dbReference type="GO" id="GO:0036064">
    <property type="term" value="C:ciliary basal body"/>
    <property type="evidence" value="ECO:0007669"/>
    <property type="project" value="InterPro"/>
</dbReference>
<organism evidence="9 10">
    <name type="scientific">Odynerus spinipes</name>
    <dbReference type="NCBI Taxonomy" id="1348599"/>
    <lineage>
        <taxon>Eukaryota</taxon>
        <taxon>Metazoa</taxon>
        <taxon>Ecdysozoa</taxon>
        <taxon>Arthropoda</taxon>
        <taxon>Hexapoda</taxon>
        <taxon>Insecta</taxon>
        <taxon>Pterygota</taxon>
        <taxon>Neoptera</taxon>
        <taxon>Endopterygota</taxon>
        <taxon>Hymenoptera</taxon>
        <taxon>Apocrita</taxon>
        <taxon>Aculeata</taxon>
        <taxon>Vespoidea</taxon>
        <taxon>Vespidae</taxon>
        <taxon>Eumeninae</taxon>
        <taxon>Odynerus</taxon>
    </lineage>
</organism>
<sequence>MCNNGSSDYDCQQLKEIFYNHLFKPDQINNTIEVVYQFLLHHDFNGTAKSLIQEAKKVGVKSFKDPTSMNKSFTEISKQILLSYKSGDGIKLFELWNRYLPDDIKACKEYKILTLKLHVYFAILPKFMLFSIQQSNHDKSIYTQSSVKEDSSFLKIDKQRYIAELEKDFNKNMARLQQYLSTDGKELKYESQFRVFFALPYIEDPLSDPLFHEIFDKTWSDELCKNLQEFVEKYVQDSRDCEEIDSSKLLEIDTATSILSFKISDADSSEKIVVKDIVPNDRELPGFFEENKSEEQLSTYYEITHNMESKSTQTYIVNASQHYLVEDIDQQTICKCHHKSIQYNQELALTKSHLYYVHSNYKKLKSRFHKLHGDYHKLISVAAELTTVLENSVRGQTVDLQGMLESCMKIFPDLFNQNIRDELQVKTQKLDDTNTQDTVQPNFNTINVSAKLLDFKKIKLHLITGNVKTKLLLLQALRWKITLSQPGERDETIHECISNDLLGLHGQIASDNGRSILPYLLIPENVPMPHPLQQSTARLLNTFASLRCGRDYLSVDSSVVRVIFNCLNNNCHDEVDALTYDMTLSTLQKLSLRKQQRLYMIETGLLEWLIHHLHNEIDTMSFYRLKYATALLRNLSLHKQGQIRISTKASLLISTFIMLLTIDHPSVSQYINGALHYFLANDQINNEAKKVNLSFILEELCKSKTGEMRIHLEHILKVHKRECTIDIEDETISDDDNEEFDVLENELEENDPVKNHKAELYGEVLLSTCYMITPDALQKEPSTINKFLEKISDAKLLPLQKNKQHNKFCSNNCLPLLLEQTPRQSSTTIPSSITLESALENNKEPEKFSSIASLGNKYNDKNGMKIKRDKEEEAFLAKPKISRTPPHLH</sequence>
<dbReference type="InterPro" id="IPR048959">
    <property type="entry name" value="ARMC9_ARM_dom"/>
</dbReference>
<feature type="region of interest" description="Disordered" evidence="6">
    <location>
        <begin position="869"/>
        <end position="889"/>
    </location>
</feature>
<dbReference type="PANTHER" id="PTHR14881">
    <property type="entry name" value="LISH DOMAIN-CONTAINING PROTEIN ARMC9"/>
    <property type="match status" value="1"/>
</dbReference>
<dbReference type="AlphaFoldDB" id="A0AAD9RMN9"/>
<evidence type="ECO:0000256" key="1">
    <source>
        <dbReference type="ARBA" id="ARBA00004114"/>
    </source>
</evidence>
<dbReference type="Pfam" id="PF23138">
    <property type="entry name" value="CTLH_Armc9"/>
    <property type="match status" value="1"/>
</dbReference>
<keyword evidence="10" id="KW-1185">Reference proteome</keyword>
<proteinExistence type="predicted"/>
<evidence type="ECO:0000256" key="6">
    <source>
        <dbReference type="SAM" id="MobiDB-lite"/>
    </source>
</evidence>
<evidence type="ECO:0000256" key="3">
    <source>
        <dbReference type="ARBA" id="ARBA00021146"/>
    </source>
</evidence>
<evidence type="ECO:0000313" key="10">
    <source>
        <dbReference type="Proteomes" id="UP001258017"/>
    </source>
</evidence>